<keyword evidence="2" id="KW-0732">Signal</keyword>
<feature type="signal peptide" evidence="2">
    <location>
        <begin position="1"/>
        <end position="24"/>
    </location>
</feature>
<dbReference type="PROSITE" id="PS51208">
    <property type="entry name" value="AUTOTRANSPORTER"/>
    <property type="match status" value="1"/>
</dbReference>
<accession>A0ABV4NZZ4</accession>
<dbReference type="InterPro" id="IPR036709">
    <property type="entry name" value="Autotransporte_beta_dom_sf"/>
</dbReference>
<dbReference type="InterPro" id="IPR001087">
    <property type="entry name" value="GDSL"/>
</dbReference>
<dbReference type="InterPro" id="IPR005546">
    <property type="entry name" value="Autotransporte_beta"/>
</dbReference>
<dbReference type="SUPFAM" id="SSF103515">
    <property type="entry name" value="Autotransporter"/>
    <property type="match status" value="1"/>
</dbReference>
<dbReference type="SMART" id="SM00869">
    <property type="entry name" value="Autotransporter"/>
    <property type="match status" value="1"/>
</dbReference>
<feature type="domain" description="Autotransporter" evidence="3">
    <location>
        <begin position="498"/>
        <end position="787"/>
    </location>
</feature>
<keyword evidence="1" id="KW-0175">Coiled coil</keyword>
<keyword evidence="5" id="KW-1185">Reference proteome</keyword>
<organism evidence="4 5">
    <name type="scientific">Microbulbifer epialgicus</name>
    <dbReference type="NCBI Taxonomy" id="393907"/>
    <lineage>
        <taxon>Bacteria</taxon>
        <taxon>Pseudomonadati</taxon>
        <taxon>Pseudomonadota</taxon>
        <taxon>Gammaproteobacteria</taxon>
        <taxon>Cellvibrionales</taxon>
        <taxon>Microbulbiferaceae</taxon>
        <taxon>Microbulbifer</taxon>
    </lineage>
</organism>
<evidence type="ECO:0000256" key="1">
    <source>
        <dbReference type="SAM" id="Coils"/>
    </source>
</evidence>
<evidence type="ECO:0000259" key="3">
    <source>
        <dbReference type="PROSITE" id="PS51208"/>
    </source>
</evidence>
<dbReference type="SUPFAM" id="SSF52266">
    <property type="entry name" value="SGNH hydrolase"/>
    <property type="match status" value="1"/>
</dbReference>
<evidence type="ECO:0000313" key="5">
    <source>
        <dbReference type="Proteomes" id="UP001569428"/>
    </source>
</evidence>
<feature type="coiled-coil region" evidence="1">
    <location>
        <begin position="178"/>
        <end position="224"/>
    </location>
</feature>
<sequence>MPNVKRSLAAAIALATMTSTSVLAEESAFTQVIAFGDSLTDVGNYDAFTNGGDANDIAINILSQNLGLGSMTASCSGMQSPYCLPNVDQSLSPTELKDSVSMQVVSGTQNAGNVWAVGGHKAADVLMNIIGTESYTAFLEANGLQDSPARHNLLSALMPHVGTDGLPAYPDSQLLGQLQLKQEEAAQLAAKAKAAQLQGDLATAAELGEQAKTAENEAKQALQAIIASTGTSGNPHPMGRGYLETTLGHADANALYWINGGGNDLLSGFKSVADGEMSRDEATVEIGIASTMLATAAGALSGAGANYILVSNVPDISKTPAVYAKAYEKVNTELSKAVAAGAMTQDEADALLPSEVDKILLEASGASEAFNASLLAQAKDIEGVLMVDQAGLLKVALENAGQLGLSAEFDQGQYCYDGSGGECIEHEVYGKNGSAPDASKLIFNDTVHPTQVGQQVLADYYTAIVNAAQVAGQLPDIGAQAARTHTNSLDENLAGVRYSQAQTGVFVGSVFGDIDYDNGFAADMSGDSDASLIGMTYALRDNLELGLAISRSDIDVDNARADIESTSTNYSLYGRFHHDIFFVEGSATLTDVDFDQVNRALVLGNSFSSELEGDTSGENTTLSLTAGANLFSYSTFQFGPFIGVTKATMDVDGYTEDDIEGFTYTDSVGNEYDPLGMNYGDQERRYTTMRFGAFANKSWNTVNTYAQIWYEDTRGNDEDTLEVGVKSMTGNMNAMPSYSSVDQGLFDDGMGLIAGIRWQAAESIALSANVTSRPTAESASVNVTYRF</sequence>
<feature type="chain" id="PRO_5045139874" evidence="2">
    <location>
        <begin position="25"/>
        <end position="787"/>
    </location>
</feature>
<dbReference type="Pfam" id="PF03797">
    <property type="entry name" value="Autotransporter"/>
    <property type="match status" value="1"/>
</dbReference>
<dbReference type="InterPro" id="IPR036514">
    <property type="entry name" value="SGNH_hydro_sf"/>
</dbReference>
<name>A0ABV4NZZ4_9GAMM</name>
<evidence type="ECO:0000313" key="4">
    <source>
        <dbReference type="EMBL" id="MFA0811604.1"/>
    </source>
</evidence>
<dbReference type="Pfam" id="PF00657">
    <property type="entry name" value="Lipase_GDSL"/>
    <property type="match status" value="1"/>
</dbReference>
<proteinExistence type="predicted"/>
<comment type="caution">
    <text evidence="4">The sequence shown here is derived from an EMBL/GenBank/DDBJ whole genome shotgun (WGS) entry which is preliminary data.</text>
</comment>
<dbReference type="Gene3D" id="3.40.50.1110">
    <property type="entry name" value="SGNH hydrolase"/>
    <property type="match status" value="1"/>
</dbReference>
<gene>
    <name evidence="4" type="ORF">ACCI49_11800</name>
</gene>
<dbReference type="Proteomes" id="UP001569428">
    <property type="component" value="Unassembled WGS sequence"/>
</dbReference>
<protein>
    <submittedName>
        <fullName evidence="4">Autotransporter outer membrane beta-barrel domain-containing protein</fullName>
    </submittedName>
</protein>
<evidence type="ECO:0000256" key="2">
    <source>
        <dbReference type="SAM" id="SignalP"/>
    </source>
</evidence>
<dbReference type="Gene3D" id="2.40.128.130">
    <property type="entry name" value="Autotransporter beta-domain"/>
    <property type="match status" value="1"/>
</dbReference>
<reference evidence="4 5" key="1">
    <citation type="submission" date="2024-08" db="EMBL/GenBank/DDBJ databases">
        <authorList>
            <person name="Ishaq N."/>
        </authorList>
    </citation>
    <scope>NUCLEOTIDE SEQUENCE [LARGE SCALE GENOMIC DNA]</scope>
    <source>
        <strain evidence="4 5">DSM 18651</strain>
    </source>
</reference>
<dbReference type="RefSeq" id="WP_371839178.1">
    <property type="nucleotide sequence ID" value="NZ_JBGMEK010000023.1"/>
</dbReference>
<dbReference type="EMBL" id="JBGMEK010000023">
    <property type="protein sequence ID" value="MFA0811604.1"/>
    <property type="molecule type" value="Genomic_DNA"/>
</dbReference>